<dbReference type="PANTHER" id="PTHR32194:SF2">
    <property type="entry name" value="PROTEASOME SUBUNIT BETA TYPE-1"/>
    <property type="match status" value="1"/>
</dbReference>
<dbReference type="InterPro" id="IPR023333">
    <property type="entry name" value="Proteasome_suB-type"/>
</dbReference>
<keyword evidence="2 5" id="KW-0647">Proteasome</keyword>
<evidence type="ECO:0000256" key="5">
    <source>
        <dbReference type="RuleBase" id="RU004203"/>
    </source>
</evidence>
<dbReference type="InterPro" id="IPR029055">
    <property type="entry name" value="Ntn_hydrolases_N"/>
</dbReference>
<comment type="function">
    <text evidence="5">Component of the proteasome, a multicatalytic proteinase complex which is characterized by its ability to cleave peptides with Arg, Phe, Tyr, Leu, and Glu adjacent to the leaving group at neutral or slightly basic pH. The proteasome has an ATP-dependent proteolytic activity.</text>
</comment>
<protein>
    <recommendedName>
        <fullName evidence="5">Proteasome subunit beta</fullName>
    </recommendedName>
</protein>
<keyword evidence="3 5" id="KW-0539">Nucleus</keyword>
<comment type="subunit">
    <text evidence="5">Component of the proteasome complex.</text>
</comment>
<organism evidence="6 7">
    <name type="scientific">Myxozyma melibiosi</name>
    <dbReference type="NCBI Taxonomy" id="54550"/>
    <lineage>
        <taxon>Eukaryota</taxon>
        <taxon>Fungi</taxon>
        <taxon>Dikarya</taxon>
        <taxon>Ascomycota</taxon>
        <taxon>Saccharomycotina</taxon>
        <taxon>Lipomycetes</taxon>
        <taxon>Lipomycetales</taxon>
        <taxon>Lipomycetaceae</taxon>
        <taxon>Myxozyma</taxon>
    </lineage>
</organism>
<comment type="similarity">
    <text evidence="5">Belongs to the peptidase T1B family.</text>
</comment>
<evidence type="ECO:0000313" key="7">
    <source>
        <dbReference type="Proteomes" id="UP001498771"/>
    </source>
</evidence>
<accession>A0ABR1F4B9</accession>
<comment type="subunit">
    <text evidence="4">The 26S proteasome consists of a 20S proteasome core and two 19S regulatory subunits. The 20S proteasome core is composed of 28 subunits that are arranged in four stacked rings, resulting in a barrel-shaped structure. The two end rings are each formed by seven alpha subunits, and the two central rings are each formed by seven beta subunits. The catalytic chamber with the active sites is on the inside of the barrel.</text>
</comment>
<keyword evidence="1 5" id="KW-0963">Cytoplasm</keyword>
<evidence type="ECO:0000313" key="6">
    <source>
        <dbReference type="EMBL" id="KAK7204675.1"/>
    </source>
</evidence>
<dbReference type="EMBL" id="JBBJBU010000007">
    <property type="protein sequence ID" value="KAK7204675.1"/>
    <property type="molecule type" value="Genomic_DNA"/>
</dbReference>
<dbReference type="Gene3D" id="3.60.20.10">
    <property type="entry name" value="Glutamine Phosphoribosylpyrophosphate, subunit 1, domain 1"/>
    <property type="match status" value="1"/>
</dbReference>
<dbReference type="PANTHER" id="PTHR32194">
    <property type="entry name" value="METALLOPROTEASE TLDD"/>
    <property type="match status" value="1"/>
</dbReference>
<evidence type="ECO:0000256" key="2">
    <source>
        <dbReference type="ARBA" id="ARBA00022942"/>
    </source>
</evidence>
<proteinExistence type="inferred from homology"/>
<evidence type="ECO:0000256" key="3">
    <source>
        <dbReference type="ARBA" id="ARBA00023242"/>
    </source>
</evidence>
<keyword evidence="7" id="KW-1185">Reference proteome</keyword>
<dbReference type="Pfam" id="PF00227">
    <property type="entry name" value="Proteasome"/>
    <property type="match status" value="1"/>
</dbReference>
<dbReference type="InterPro" id="IPR035206">
    <property type="entry name" value="Proteasome_beta2"/>
</dbReference>
<reference evidence="6 7" key="1">
    <citation type="submission" date="2024-03" db="EMBL/GenBank/DDBJ databases">
        <title>Genome-scale model development and genomic sequencing of the oleaginous clade Lipomyces.</title>
        <authorList>
            <consortium name="Lawrence Berkeley National Laboratory"/>
            <person name="Czajka J.J."/>
            <person name="Han Y."/>
            <person name="Kim J."/>
            <person name="Mondo S.J."/>
            <person name="Hofstad B.A."/>
            <person name="Robles A."/>
            <person name="Haridas S."/>
            <person name="Riley R."/>
            <person name="LaButti K."/>
            <person name="Pangilinan J."/>
            <person name="Andreopoulos W."/>
            <person name="Lipzen A."/>
            <person name="Yan J."/>
            <person name="Wang M."/>
            <person name="Ng V."/>
            <person name="Grigoriev I.V."/>
            <person name="Spatafora J.W."/>
            <person name="Magnuson J.K."/>
            <person name="Baker S.E."/>
            <person name="Pomraning K.R."/>
        </authorList>
    </citation>
    <scope>NUCLEOTIDE SEQUENCE [LARGE SCALE GENOMIC DNA]</scope>
    <source>
        <strain evidence="6 7">Phaff 52-87</strain>
    </source>
</reference>
<evidence type="ECO:0000256" key="1">
    <source>
        <dbReference type="ARBA" id="ARBA00022490"/>
    </source>
</evidence>
<dbReference type="InterPro" id="IPR001353">
    <property type="entry name" value="Proteasome_sua/b"/>
</dbReference>
<comment type="caution">
    <text evidence="6">The sequence shown here is derived from an EMBL/GenBank/DDBJ whole genome shotgun (WGS) entry which is preliminary data.</text>
</comment>
<dbReference type="PROSITE" id="PS51476">
    <property type="entry name" value="PROTEASOME_BETA_2"/>
    <property type="match status" value="1"/>
</dbReference>
<name>A0ABR1F4B9_9ASCO</name>
<dbReference type="GeneID" id="90038343"/>
<dbReference type="RefSeq" id="XP_064767708.1">
    <property type="nucleotide sequence ID" value="XM_064912831.1"/>
</dbReference>
<evidence type="ECO:0000256" key="4">
    <source>
        <dbReference type="ARBA" id="ARBA00026071"/>
    </source>
</evidence>
<dbReference type="SUPFAM" id="SSF56235">
    <property type="entry name" value="N-terminal nucleophile aminohydrolases (Ntn hydrolases)"/>
    <property type="match status" value="1"/>
</dbReference>
<gene>
    <name evidence="6" type="ORF">BZA70DRAFT_279745</name>
</gene>
<dbReference type="CDD" id="cd03758">
    <property type="entry name" value="proteasome_beta_type_2"/>
    <property type="match status" value="1"/>
</dbReference>
<comment type="subcellular location">
    <subcellularLocation>
        <location evidence="5">Cytoplasm</location>
    </subcellularLocation>
    <subcellularLocation>
        <location evidence="5">Nucleus</location>
    </subcellularLocation>
</comment>
<dbReference type="Proteomes" id="UP001498771">
    <property type="component" value="Unassembled WGS sequence"/>
</dbReference>
<sequence>MDVILGITTANEVIVITSRAFVRGVSILKADDKDKTRILSPHTMMAFTGESGDTVQFAEFIQANIQLHEMRNAVELSPSAITSFLRNQLATSLRSRKPYNVNVLVAGYDEAKGKPELNWVDYLSAKVSVPYAAHGYAAYYTLSLLDRWHRTDLTLEEGLKVAEMCVAELKKRLPIDFKGVDIKVVDKDGIRTEKVIE</sequence>